<dbReference type="STRING" id="1882483.A0A317XM25"/>
<evidence type="ECO:0000313" key="6">
    <source>
        <dbReference type="Proteomes" id="UP000246740"/>
    </source>
</evidence>
<dbReference type="EMBL" id="KZ819195">
    <property type="protein sequence ID" value="PWY99365.1"/>
    <property type="molecule type" value="Genomic_DNA"/>
</dbReference>
<name>A0A317XM25_9BASI</name>
<accession>A0A317XM25</accession>
<dbReference type="PANTHER" id="PTHR12970:SF1">
    <property type="entry name" value="PROTEASOME ASSEMBLY CHAPERONE 2"/>
    <property type="match status" value="1"/>
</dbReference>
<proteinExistence type="inferred from homology"/>
<dbReference type="Proteomes" id="UP000246740">
    <property type="component" value="Unassembled WGS sequence"/>
</dbReference>
<protein>
    <recommendedName>
        <fullName evidence="1">Proteasome assembly chaperone 2</fullName>
    </recommendedName>
</protein>
<dbReference type="InterPro" id="IPR038389">
    <property type="entry name" value="PSMG2_sf"/>
</dbReference>
<dbReference type="InParanoid" id="A0A317XM25"/>
<dbReference type="InterPro" id="IPR016562">
    <property type="entry name" value="Proteasome_assmbl_chp_2_euk"/>
</dbReference>
<feature type="compositionally biased region" description="Low complexity" evidence="4">
    <location>
        <begin position="161"/>
        <end position="180"/>
    </location>
</feature>
<dbReference type="Gene3D" id="3.40.50.10900">
    <property type="entry name" value="PAC-like subunit"/>
    <property type="match status" value="2"/>
</dbReference>
<dbReference type="InterPro" id="IPR019151">
    <property type="entry name" value="Proteasome_assmbl_chaperone_2"/>
</dbReference>
<dbReference type="GO" id="GO:0043248">
    <property type="term" value="P:proteasome assembly"/>
    <property type="evidence" value="ECO:0007669"/>
    <property type="project" value="TreeGrafter"/>
</dbReference>
<dbReference type="GO" id="GO:0005634">
    <property type="term" value="C:nucleus"/>
    <property type="evidence" value="ECO:0007669"/>
    <property type="project" value="TreeGrafter"/>
</dbReference>
<feature type="region of interest" description="Disordered" evidence="4">
    <location>
        <begin position="159"/>
        <end position="180"/>
    </location>
</feature>
<evidence type="ECO:0000256" key="3">
    <source>
        <dbReference type="ARBA" id="ARBA00025745"/>
    </source>
</evidence>
<organism evidence="5 6">
    <name type="scientific">Testicularia cyperi</name>
    <dbReference type="NCBI Taxonomy" id="1882483"/>
    <lineage>
        <taxon>Eukaryota</taxon>
        <taxon>Fungi</taxon>
        <taxon>Dikarya</taxon>
        <taxon>Basidiomycota</taxon>
        <taxon>Ustilaginomycotina</taxon>
        <taxon>Ustilaginomycetes</taxon>
        <taxon>Ustilaginales</taxon>
        <taxon>Anthracoideaceae</taxon>
        <taxon>Testicularia</taxon>
    </lineage>
</organism>
<dbReference type="OrthoDB" id="10260712at2759"/>
<gene>
    <name evidence="5" type="ORF">BCV70DRAFT_200941</name>
</gene>
<sequence>MTTTETTPFYIPVAKPGASSSSANTLFQGATLLIPAVSIGSVPQLTVDLLLQSDDLALKKVGRLDPSFCVPFVGAQEPSPAHHGSTGLCTALEVFANDQGLVVIQQRSPVLKSLESEYIAALTTWIGSVGIDQVLWVTSLDAGARIDSELHTPVLSLLPNTTSAAPPTSSSSSSTSKSAPIVDRVRTAFPTFSPPSHDHEYARGAAATDNSSSYATDVPYIPGSLVTRKLLRHLNASSANTPLKFQFAAILYFSAEGDTRPDAHLLASLITRDILSLPLHTIADNNNSNDADADADGQLVWKEPPSWNSLFGPPPSSDLYG</sequence>
<keyword evidence="6" id="KW-1185">Reference proteome</keyword>
<reference evidence="5 6" key="1">
    <citation type="journal article" date="2018" name="Mol. Biol. Evol.">
        <title>Broad Genomic Sampling Reveals a Smut Pathogenic Ancestry of the Fungal Clade Ustilaginomycotina.</title>
        <authorList>
            <person name="Kijpornyongpan T."/>
            <person name="Mondo S.J."/>
            <person name="Barry K."/>
            <person name="Sandor L."/>
            <person name="Lee J."/>
            <person name="Lipzen A."/>
            <person name="Pangilinan J."/>
            <person name="LaButti K."/>
            <person name="Hainaut M."/>
            <person name="Henrissat B."/>
            <person name="Grigoriev I.V."/>
            <person name="Spatafora J.W."/>
            <person name="Aime M.C."/>
        </authorList>
    </citation>
    <scope>NUCLEOTIDE SEQUENCE [LARGE SCALE GENOMIC DNA]</scope>
    <source>
        <strain evidence="5 6">MCA 3645</strain>
    </source>
</reference>
<comment type="similarity">
    <text evidence="3">Belongs to the PSMG2 family.</text>
</comment>
<evidence type="ECO:0000256" key="2">
    <source>
        <dbReference type="ARBA" id="ARBA00023186"/>
    </source>
</evidence>
<evidence type="ECO:0000256" key="4">
    <source>
        <dbReference type="SAM" id="MobiDB-lite"/>
    </source>
</evidence>
<dbReference type="PANTHER" id="PTHR12970">
    <property type="entry name" value="PROTEASOME ASSEMBLY CHAPERONE 2"/>
    <property type="match status" value="1"/>
</dbReference>
<dbReference type="AlphaFoldDB" id="A0A317XM25"/>
<evidence type="ECO:0000256" key="1">
    <source>
        <dbReference type="ARBA" id="ARBA00019186"/>
    </source>
</evidence>
<dbReference type="Pfam" id="PF09754">
    <property type="entry name" value="PAC2"/>
    <property type="match status" value="1"/>
</dbReference>
<evidence type="ECO:0000313" key="5">
    <source>
        <dbReference type="EMBL" id="PWY99365.1"/>
    </source>
</evidence>
<keyword evidence="2" id="KW-0143">Chaperone</keyword>
<dbReference type="GO" id="GO:0005829">
    <property type="term" value="C:cytosol"/>
    <property type="evidence" value="ECO:0007669"/>
    <property type="project" value="TreeGrafter"/>
</dbReference>